<dbReference type="Pfam" id="PF07690">
    <property type="entry name" value="MFS_1"/>
    <property type="match status" value="1"/>
</dbReference>
<dbReference type="PANTHER" id="PTHR23502">
    <property type="entry name" value="MAJOR FACILITATOR SUPERFAMILY"/>
    <property type="match status" value="1"/>
</dbReference>
<feature type="transmembrane region" description="Helical" evidence="5">
    <location>
        <begin position="191"/>
        <end position="210"/>
    </location>
</feature>
<keyword evidence="3 5" id="KW-1133">Transmembrane helix</keyword>
<name>A0ABR3P2C7_9PEZI</name>
<dbReference type="GeneID" id="95978248"/>
<dbReference type="Gene3D" id="1.20.1250.20">
    <property type="entry name" value="MFS general substrate transporter like domains"/>
    <property type="match status" value="1"/>
</dbReference>
<feature type="transmembrane region" description="Helical" evidence="5">
    <location>
        <begin position="507"/>
        <end position="529"/>
    </location>
</feature>
<dbReference type="Proteomes" id="UP001562354">
    <property type="component" value="Unassembled WGS sequence"/>
</dbReference>
<dbReference type="RefSeq" id="XP_069196624.1">
    <property type="nucleotide sequence ID" value="XM_069344206.1"/>
</dbReference>
<evidence type="ECO:0000256" key="3">
    <source>
        <dbReference type="ARBA" id="ARBA00022989"/>
    </source>
</evidence>
<evidence type="ECO:0008006" key="8">
    <source>
        <dbReference type="Google" id="ProtNLM"/>
    </source>
</evidence>
<accession>A0ABR3P2C7</accession>
<dbReference type="SUPFAM" id="SSF103473">
    <property type="entry name" value="MFS general substrate transporter"/>
    <property type="match status" value="1"/>
</dbReference>
<evidence type="ECO:0000256" key="1">
    <source>
        <dbReference type="ARBA" id="ARBA00004141"/>
    </source>
</evidence>
<keyword evidence="4 5" id="KW-0472">Membrane</keyword>
<feature type="transmembrane region" description="Helical" evidence="5">
    <location>
        <begin position="541"/>
        <end position="561"/>
    </location>
</feature>
<proteinExistence type="predicted"/>
<organism evidence="6 7">
    <name type="scientific">Neodothiora populina</name>
    <dbReference type="NCBI Taxonomy" id="2781224"/>
    <lineage>
        <taxon>Eukaryota</taxon>
        <taxon>Fungi</taxon>
        <taxon>Dikarya</taxon>
        <taxon>Ascomycota</taxon>
        <taxon>Pezizomycotina</taxon>
        <taxon>Dothideomycetes</taxon>
        <taxon>Dothideomycetidae</taxon>
        <taxon>Dothideales</taxon>
        <taxon>Dothioraceae</taxon>
        <taxon>Neodothiora</taxon>
    </lineage>
</organism>
<evidence type="ECO:0000313" key="7">
    <source>
        <dbReference type="Proteomes" id="UP001562354"/>
    </source>
</evidence>
<sequence>MSAVVPIEDSALNAQMWPPGTARLEETGLGSSAKDDKIILQPQPTDDPNDPLNWPIWRKYVNFGLSCFWVAMVGEFINAAGPTWGAMHRELGFSFEVLNDSYAAGCAALAVGGLVLIPFALKFGRRPLYLSSTMLQFGCSIWSAKMQTVADIVLINILQCGFGALAEVIVQMTIADLFFVHQRGKMNSVYVWIWYFSSYLGPLIAGFIAVDEGWRWIWWWNVIFFGIAMFVVGFCYEETKYSPVAMSSAFSMDQLLSTDGRTGSDPASSTKFRHEVKDTTEVTAKDGKRNADMTDDNRIALHGPPEVVAEVWSSSQDIYAVKINPSIPRKTYWQRLALFSTTSSGGGVSTYIGHMYQPLVLLVTIPAIAWVALVYGILGGLQDVMATELSTYLTEAPYNFNSDQIGLLAIPQMIGVTIGTLVPGPLSDWIVIYLSRRNNGIYEPEMRLWCIIPFLVFAPAGALMFGFGLNNGLPWPVIAVGLALYNVGMAPINSISITYLTDSYQNIVGDALVGVTLVRNCFSTAFVFALTPWVDAVGLKYTVVTCVVIACVILAFLGVFIKWGKTFRVRSAERYHRYAQRQYKERAL</sequence>
<keyword evidence="2 5" id="KW-0812">Transmembrane</keyword>
<dbReference type="PANTHER" id="PTHR23502:SF50">
    <property type="entry name" value="TRANSPORTER, PUTATIVE (AFU_ORTHOLOGUE AFUA_5G00430)-RELATED"/>
    <property type="match status" value="1"/>
</dbReference>
<evidence type="ECO:0000313" key="6">
    <source>
        <dbReference type="EMBL" id="KAL1296942.1"/>
    </source>
</evidence>
<feature type="transmembrane region" description="Helical" evidence="5">
    <location>
        <begin position="101"/>
        <end position="121"/>
    </location>
</feature>
<dbReference type="InterPro" id="IPR011701">
    <property type="entry name" value="MFS"/>
</dbReference>
<comment type="subcellular location">
    <subcellularLocation>
        <location evidence="1">Membrane</location>
        <topology evidence="1">Multi-pass membrane protein</topology>
    </subcellularLocation>
</comment>
<dbReference type="EMBL" id="JBFMKM010000016">
    <property type="protein sequence ID" value="KAL1296942.1"/>
    <property type="molecule type" value="Genomic_DNA"/>
</dbReference>
<evidence type="ECO:0000256" key="5">
    <source>
        <dbReference type="SAM" id="Phobius"/>
    </source>
</evidence>
<keyword evidence="7" id="KW-1185">Reference proteome</keyword>
<feature type="transmembrane region" description="Helical" evidence="5">
    <location>
        <begin position="216"/>
        <end position="236"/>
    </location>
</feature>
<protein>
    <recommendedName>
        <fullName evidence="8">Major facilitator superfamily transporter</fullName>
    </recommendedName>
</protein>
<feature type="transmembrane region" description="Helical" evidence="5">
    <location>
        <begin position="446"/>
        <end position="467"/>
    </location>
</feature>
<feature type="transmembrane region" description="Helical" evidence="5">
    <location>
        <begin position="60"/>
        <end position="81"/>
    </location>
</feature>
<evidence type="ECO:0000256" key="4">
    <source>
        <dbReference type="ARBA" id="ARBA00023136"/>
    </source>
</evidence>
<gene>
    <name evidence="6" type="ORF">AAFC00_004548</name>
</gene>
<dbReference type="InterPro" id="IPR036259">
    <property type="entry name" value="MFS_trans_sf"/>
</dbReference>
<evidence type="ECO:0000256" key="2">
    <source>
        <dbReference type="ARBA" id="ARBA00022692"/>
    </source>
</evidence>
<reference evidence="6 7" key="1">
    <citation type="submission" date="2024-07" db="EMBL/GenBank/DDBJ databases">
        <title>Draft sequence of the Neodothiora populina.</title>
        <authorList>
            <person name="Drown D.D."/>
            <person name="Schuette U.S."/>
            <person name="Buechlein A.B."/>
            <person name="Rusch D.R."/>
            <person name="Winton L.W."/>
            <person name="Adams G.A."/>
        </authorList>
    </citation>
    <scope>NUCLEOTIDE SEQUENCE [LARGE SCALE GENOMIC DNA]</scope>
    <source>
        <strain evidence="6 7">CPC 39397</strain>
    </source>
</reference>
<comment type="caution">
    <text evidence="6">The sequence shown here is derived from an EMBL/GenBank/DDBJ whole genome shotgun (WGS) entry which is preliminary data.</text>
</comment>
<feature type="transmembrane region" description="Helical" evidence="5">
    <location>
        <begin position="409"/>
        <end position="434"/>
    </location>
</feature>
<feature type="transmembrane region" description="Helical" evidence="5">
    <location>
        <begin position="473"/>
        <end position="495"/>
    </location>
</feature>
<feature type="transmembrane region" description="Helical" evidence="5">
    <location>
        <begin position="359"/>
        <end position="378"/>
    </location>
</feature>